<dbReference type="Pfam" id="PF01551">
    <property type="entry name" value="Peptidase_M23"/>
    <property type="match status" value="1"/>
</dbReference>
<dbReference type="EC" id="3.4.24.-" evidence="4"/>
<feature type="region of interest" description="Disordered" evidence="1">
    <location>
        <begin position="1"/>
        <end position="53"/>
    </location>
</feature>
<evidence type="ECO:0000256" key="1">
    <source>
        <dbReference type="SAM" id="MobiDB-lite"/>
    </source>
</evidence>
<sequence length="300" mass="32242">MRSSHVEQPLTRRELRERHRSADVRLRGHAAHPGSELQPARRAKPTPKRVAHRPIAEVTKSKPSLRRRIAQNLLSVGAFVFAGALAVGLTVPANAFVRPMDTATEPTAIAPAKVGSLQSMEVLADTEAISAAARDGYSVTSYKAMLQERYGVGTFTYATNWSGEIRWPFPYTAPISDGYGYRVPPCAGCSSDHDGVDFTPGMGQPIYAIANGVVSIHSEYGGLGNHVILTHIIDGKLVESVYGHMQYGSSPLVPGQEVKAGDLVGHVGSTGQSTGPHLHFELLIDGVHVNPLPWLQQNAS</sequence>
<keyword evidence="2" id="KW-0812">Transmembrane</keyword>
<dbReference type="Gene3D" id="2.70.70.10">
    <property type="entry name" value="Glucose Permease (Domain IIA)"/>
    <property type="match status" value="1"/>
</dbReference>
<dbReference type="GO" id="GO:0016787">
    <property type="term" value="F:hydrolase activity"/>
    <property type="evidence" value="ECO:0007669"/>
    <property type="project" value="UniProtKB-KW"/>
</dbReference>
<evidence type="ECO:0000313" key="5">
    <source>
        <dbReference type="Proteomes" id="UP001589896"/>
    </source>
</evidence>
<dbReference type="PANTHER" id="PTHR21666">
    <property type="entry name" value="PEPTIDASE-RELATED"/>
    <property type="match status" value="1"/>
</dbReference>
<protein>
    <submittedName>
        <fullName evidence="4">M23 family metallopeptidase</fullName>
        <ecNumber evidence="4">3.4.24.-</ecNumber>
    </submittedName>
</protein>
<reference evidence="4 5" key="1">
    <citation type="submission" date="2024-09" db="EMBL/GenBank/DDBJ databases">
        <authorList>
            <person name="Sun Q."/>
            <person name="Mori K."/>
        </authorList>
    </citation>
    <scope>NUCLEOTIDE SEQUENCE [LARGE SCALE GENOMIC DNA]</scope>
    <source>
        <strain evidence="4 5">KCTC 23076</strain>
    </source>
</reference>
<keyword evidence="2" id="KW-0472">Membrane</keyword>
<evidence type="ECO:0000256" key="2">
    <source>
        <dbReference type="SAM" id="Phobius"/>
    </source>
</evidence>
<proteinExistence type="predicted"/>
<dbReference type="InterPro" id="IPR050570">
    <property type="entry name" value="Cell_wall_metabolism_enzyme"/>
</dbReference>
<evidence type="ECO:0000259" key="3">
    <source>
        <dbReference type="Pfam" id="PF01551"/>
    </source>
</evidence>
<feature type="domain" description="M23ase beta-sheet core" evidence="3">
    <location>
        <begin position="192"/>
        <end position="291"/>
    </location>
</feature>
<keyword evidence="5" id="KW-1185">Reference proteome</keyword>
<dbReference type="InterPro" id="IPR016047">
    <property type="entry name" value="M23ase_b-sheet_dom"/>
</dbReference>
<feature type="transmembrane region" description="Helical" evidence="2">
    <location>
        <begin position="69"/>
        <end position="91"/>
    </location>
</feature>
<evidence type="ECO:0000313" key="4">
    <source>
        <dbReference type="EMBL" id="MFC0679990.1"/>
    </source>
</evidence>
<dbReference type="RefSeq" id="WP_386671323.1">
    <property type="nucleotide sequence ID" value="NZ_JBHLTG010000005.1"/>
</dbReference>
<dbReference type="Proteomes" id="UP001589896">
    <property type="component" value="Unassembled WGS sequence"/>
</dbReference>
<keyword evidence="4" id="KW-0378">Hydrolase</keyword>
<keyword evidence="2" id="KW-1133">Transmembrane helix</keyword>
<feature type="compositionally biased region" description="Basic residues" evidence="1">
    <location>
        <begin position="41"/>
        <end position="52"/>
    </location>
</feature>
<accession>A0ABV6RSN0</accession>
<name>A0ABV6RSN0_9GAMM</name>
<dbReference type="PANTHER" id="PTHR21666:SF270">
    <property type="entry name" value="MUREIN HYDROLASE ACTIVATOR ENVC"/>
    <property type="match status" value="1"/>
</dbReference>
<dbReference type="EMBL" id="JBHLTG010000005">
    <property type="protein sequence ID" value="MFC0679990.1"/>
    <property type="molecule type" value="Genomic_DNA"/>
</dbReference>
<feature type="compositionally biased region" description="Basic and acidic residues" evidence="1">
    <location>
        <begin position="10"/>
        <end position="26"/>
    </location>
</feature>
<dbReference type="InterPro" id="IPR011055">
    <property type="entry name" value="Dup_hybrid_motif"/>
</dbReference>
<dbReference type="CDD" id="cd12797">
    <property type="entry name" value="M23_peptidase"/>
    <property type="match status" value="1"/>
</dbReference>
<dbReference type="SUPFAM" id="SSF51261">
    <property type="entry name" value="Duplicated hybrid motif"/>
    <property type="match status" value="1"/>
</dbReference>
<gene>
    <name evidence="4" type="ORF">ACFFGH_19315</name>
</gene>
<organism evidence="4 5">
    <name type="scientific">Lysobacter korlensis</name>
    <dbReference type="NCBI Taxonomy" id="553636"/>
    <lineage>
        <taxon>Bacteria</taxon>
        <taxon>Pseudomonadati</taxon>
        <taxon>Pseudomonadota</taxon>
        <taxon>Gammaproteobacteria</taxon>
        <taxon>Lysobacterales</taxon>
        <taxon>Lysobacteraceae</taxon>
        <taxon>Lysobacter</taxon>
    </lineage>
</organism>
<comment type="caution">
    <text evidence="4">The sequence shown here is derived from an EMBL/GenBank/DDBJ whole genome shotgun (WGS) entry which is preliminary data.</text>
</comment>